<dbReference type="GO" id="GO:0008299">
    <property type="term" value="P:isoprenoid biosynthetic process"/>
    <property type="evidence" value="ECO:0007669"/>
    <property type="project" value="InterPro"/>
</dbReference>
<evidence type="ECO:0000256" key="1">
    <source>
        <dbReference type="ARBA" id="ARBA00001946"/>
    </source>
</evidence>
<protein>
    <submittedName>
        <fullName evidence="5">Uncharacterized protein</fullName>
    </submittedName>
</protein>
<sequence>MSSLFTGARLEHYWRQQLWLVQCVEEEATNKVEKLRKYGRRVGLLFQVDDGILDVTLSSEDLGGTACKDLESDNHTFQSNGP</sequence>
<dbReference type="SUPFAM" id="SSF48576">
    <property type="entry name" value="Terpenoid synthases"/>
    <property type="match status" value="1"/>
</dbReference>
<name>A0AAU9RVF0_THLAR</name>
<comment type="similarity">
    <text evidence="2">Belongs to the FPP/GGPP synthase family.</text>
</comment>
<dbReference type="Pfam" id="PF00348">
    <property type="entry name" value="polyprenyl_synt"/>
    <property type="match status" value="1"/>
</dbReference>
<comment type="caution">
    <text evidence="5">The sequence shown here is derived from an EMBL/GenBank/DDBJ whole genome shotgun (WGS) entry which is preliminary data.</text>
</comment>
<dbReference type="InterPro" id="IPR000092">
    <property type="entry name" value="Polyprenyl_synt"/>
</dbReference>
<dbReference type="EMBL" id="CAJVSB020000305">
    <property type="protein sequence ID" value="CAH2049684.1"/>
    <property type="molecule type" value="Genomic_DNA"/>
</dbReference>
<dbReference type="Gene3D" id="1.10.600.10">
    <property type="entry name" value="Farnesyl Diphosphate Synthase"/>
    <property type="match status" value="1"/>
</dbReference>
<dbReference type="AlphaFoldDB" id="A0AAU9RVF0"/>
<reference evidence="5 6" key="1">
    <citation type="submission" date="2022-03" db="EMBL/GenBank/DDBJ databases">
        <authorList>
            <person name="Nunn A."/>
            <person name="Chopra R."/>
            <person name="Nunn A."/>
            <person name="Contreras Garrido A."/>
        </authorList>
    </citation>
    <scope>NUCLEOTIDE SEQUENCE [LARGE SCALE GENOMIC DNA]</scope>
</reference>
<accession>A0AAU9RVF0</accession>
<evidence type="ECO:0000313" key="6">
    <source>
        <dbReference type="Proteomes" id="UP000836841"/>
    </source>
</evidence>
<keyword evidence="4" id="KW-0460">Magnesium</keyword>
<proteinExistence type="inferred from homology"/>
<keyword evidence="3" id="KW-0479">Metal-binding</keyword>
<keyword evidence="6" id="KW-1185">Reference proteome</keyword>
<dbReference type="PANTHER" id="PTHR43281:SF24">
    <property type="entry name" value="OS07G0580900 PROTEIN"/>
    <property type="match status" value="1"/>
</dbReference>
<evidence type="ECO:0000313" key="5">
    <source>
        <dbReference type="EMBL" id="CAH2049684.1"/>
    </source>
</evidence>
<dbReference type="PANTHER" id="PTHR43281">
    <property type="entry name" value="FARNESYL DIPHOSPHATE SYNTHASE"/>
    <property type="match status" value="1"/>
</dbReference>
<organism evidence="5 6">
    <name type="scientific">Thlaspi arvense</name>
    <name type="common">Field penny-cress</name>
    <dbReference type="NCBI Taxonomy" id="13288"/>
    <lineage>
        <taxon>Eukaryota</taxon>
        <taxon>Viridiplantae</taxon>
        <taxon>Streptophyta</taxon>
        <taxon>Embryophyta</taxon>
        <taxon>Tracheophyta</taxon>
        <taxon>Spermatophyta</taxon>
        <taxon>Magnoliopsida</taxon>
        <taxon>eudicotyledons</taxon>
        <taxon>Gunneridae</taxon>
        <taxon>Pentapetalae</taxon>
        <taxon>rosids</taxon>
        <taxon>malvids</taxon>
        <taxon>Brassicales</taxon>
        <taxon>Brassicaceae</taxon>
        <taxon>Thlaspideae</taxon>
        <taxon>Thlaspi</taxon>
    </lineage>
</organism>
<dbReference type="GO" id="GO:0046872">
    <property type="term" value="F:metal ion binding"/>
    <property type="evidence" value="ECO:0007669"/>
    <property type="project" value="UniProtKB-KW"/>
</dbReference>
<dbReference type="InterPro" id="IPR008949">
    <property type="entry name" value="Isoprenoid_synthase_dom_sf"/>
</dbReference>
<dbReference type="Proteomes" id="UP000836841">
    <property type="component" value="Unassembled WGS sequence"/>
</dbReference>
<evidence type="ECO:0000256" key="2">
    <source>
        <dbReference type="ARBA" id="ARBA00006706"/>
    </source>
</evidence>
<dbReference type="GO" id="GO:0004311">
    <property type="term" value="F:geranylgeranyl diphosphate synthase activity"/>
    <property type="evidence" value="ECO:0007669"/>
    <property type="project" value="TreeGrafter"/>
</dbReference>
<evidence type="ECO:0000256" key="3">
    <source>
        <dbReference type="ARBA" id="ARBA00022723"/>
    </source>
</evidence>
<evidence type="ECO:0000256" key="4">
    <source>
        <dbReference type="ARBA" id="ARBA00022842"/>
    </source>
</evidence>
<comment type="cofactor">
    <cofactor evidence="1">
        <name>Mg(2+)</name>
        <dbReference type="ChEBI" id="CHEBI:18420"/>
    </cofactor>
</comment>
<gene>
    <name evidence="5" type="ORF">TAV2_LOCUS8335</name>
</gene>